<evidence type="ECO:0000313" key="13">
    <source>
        <dbReference type="EMBL" id="OIJ28510.1"/>
    </source>
</evidence>
<feature type="transmembrane region" description="Helical" evidence="11">
    <location>
        <begin position="397"/>
        <end position="420"/>
    </location>
</feature>
<evidence type="ECO:0000313" key="14">
    <source>
        <dbReference type="Proteomes" id="UP000033772"/>
    </source>
</evidence>
<feature type="transmembrane region" description="Helical" evidence="11">
    <location>
        <begin position="59"/>
        <end position="80"/>
    </location>
</feature>
<feature type="transmembrane region" description="Helical" evidence="11">
    <location>
        <begin position="156"/>
        <end position="179"/>
    </location>
</feature>
<comment type="similarity">
    <text evidence="2">Belongs to the major facilitator superfamily. Metabolite:H+ Symporter (MHS) family (TC 2.A.1.6) family.</text>
</comment>
<keyword evidence="7 11" id="KW-1133">Transmembrane helix</keyword>
<dbReference type="AlphaFoldDB" id="A0A1J4NAI5"/>
<dbReference type="PANTHER" id="PTHR43045">
    <property type="entry name" value="SHIKIMATE TRANSPORTER"/>
    <property type="match status" value="1"/>
</dbReference>
<feature type="transmembrane region" description="Helical" evidence="11">
    <location>
        <begin position="370"/>
        <end position="391"/>
    </location>
</feature>
<feature type="domain" description="Major facilitator superfamily (MFS) profile" evidence="12">
    <location>
        <begin position="19"/>
        <end position="427"/>
    </location>
</feature>
<dbReference type="InterPro" id="IPR011701">
    <property type="entry name" value="MFS"/>
</dbReference>
<sequence>MTLTSGGSTTGSRTQMGRIVASSFTGSLIEYYDFLLYSTASAVVFNQVFFSNLDPVTGTIASFGTFAAGYLARPLGGVVFGHFGDRLGRKKMLVLTMLIMGVVSFLIGCLPTYGQIGAAAPVLLILLRIVQGVAVGGEWGGAVLITAEHATSRRGLWASFTNAGAPAGMVLSTAVMAVMASVTTPEQFTAWGWRVPFLLSILLLAVGLWIRLSVTESPAFEAMKDRKAEARTPLLEVLRNHPRTLLLAVGVGLGAFVVQGTLTTFLIAYALGAGFERPTVLNALTVSSAGAVIGILGWSALTDRVGRRPVVLTAALATAVFAYLLFPMLDSGSVALLVLAVVLGQSVIHAAFYGPLAALMSEVFKTSSRYTGASLGYQLAGMGAGLSPLLFASLQKAGASTVMLSTVIAAFCLLSVFSLVRLGETSSRELVDA</sequence>
<evidence type="ECO:0000256" key="1">
    <source>
        <dbReference type="ARBA" id="ARBA00004651"/>
    </source>
</evidence>
<dbReference type="PROSITE" id="PS50850">
    <property type="entry name" value="MFS"/>
    <property type="match status" value="1"/>
</dbReference>
<evidence type="ECO:0000256" key="5">
    <source>
        <dbReference type="ARBA" id="ARBA00022692"/>
    </source>
</evidence>
<keyword evidence="3" id="KW-0813">Transport</keyword>
<organism evidence="13 14">
    <name type="scientific">Nocardioides luteus</name>
    <dbReference type="NCBI Taxonomy" id="1844"/>
    <lineage>
        <taxon>Bacteria</taxon>
        <taxon>Bacillati</taxon>
        <taxon>Actinomycetota</taxon>
        <taxon>Actinomycetes</taxon>
        <taxon>Propionibacteriales</taxon>
        <taxon>Nocardioidaceae</taxon>
        <taxon>Nocardioides</taxon>
    </lineage>
</organism>
<evidence type="ECO:0000256" key="9">
    <source>
        <dbReference type="ARBA" id="ARBA00037295"/>
    </source>
</evidence>
<dbReference type="EMBL" id="JZDQ02000002">
    <property type="protein sequence ID" value="OIJ28510.1"/>
    <property type="molecule type" value="Genomic_DNA"/>
</dbReference>
<dbReference type="PANTHER" id="PTHR43045:SF1">
    <property type="entry name" value="SHIKIMATE TRANSPORTER"/>
    <property type="match status" value="1"/>
</dbReference>
<feature type="transmembrane region" description="Helical" evidence="11">
    <location>
        <begin position="92"/>
        <end position="113"/>
    </location>
</feature>
<keyword evidence="14" id="KW-1185">Reference proteome</keyword>
<dbReference type="CDD" id="cd17369">
    <property type="entry name" value="MFS_ShiA_like"/>
    <property type="match status" value="1"/>
</dbReference>
<evidence type="ECO:0000256" key="10">
    <source>
        <dbReference type="ARBA" id="ARBA00039918"/>
    </source>
</evidence>
<dbReference type="InterPro" id="IPR020846">
    <property type="entry name" value="MFS_dom"/>
</dbReference>
<protein>
    <recommendedName>
        <fullName evidence="10">Putative proline/betaine transporter</fullName>
    </recommendedName>
</protein>
<feature type="transmembrane region" description="Helical" evidence="11">
    <location>
        <begin position="191"/>
        <end position="210"/>
    </location>
</feature>
<dbReference type="STRING" id="1844.UG56_001645"/>
<dbReference type="SUPFAM" id="SSF103473">
    <property type="entry name" value="MFS general substrate transporter"/>
    <property type="match status" value="1"/>
</dbReference>
<evidence type="ECO:0000256" key="3">
    <source>
        <dbReference type="ARBA" id="ARBA00022448"/>
    </source>
</evidence>
<accession>A0A1J4NAI5</accession>
<comment type="function">
    <text evidence="9">May be a proton symporter involved in the uptake of osmolytes such as proline and glycine betaine.</text>
</comment>
<keyword evidence="4" id="KW-1003">Cell membrane</keyword>
<feature type="transmembrane region" description="Helical" evidence="11">
    <location>
        <begin position="335"/>
        <end position="358"/>
    </location>
</feature>
<dbReference type="Pfam" id="PF07690">
    <property type="entry name" value="MFS_1"/>
    <property type="match status" value="1"/>
</dbReference>
<keyword evidence="6" id="KW-0769">Symport</keyword>
<keyword evidence="5 11" id="KW-0812">Transmembrane</keyword>
<feature type="transmembrane region" description="Helical" evidence="11">
    <location>
        <begin position="280"/>
        <end position="298"/>
    </location>
</feature>
<keyword evidence="8 11" id="KW-0472">Membrane</keyword>
<feature type="transmembrane region" description="Helical" evidence="11">
    <location>
        <begin position="245"/>
        <end position="268"/>
    </location>
</feature>
<reference evidence="13" key="1">
    <citation type="submission" date="2016-10" db="EMBL/GenBank/DDBJ databases">
        <title>Draft Genome Sequence of Nocardioides luteus Strain BAFB, an Alkane-Degrading Bacterium Isolated from JP-7 Polluted Soil.</title>
        <authorList>
            <person name="Brown L."/>
            <person name="Ruiz O.N."/>
            <person name="Gunasekera T."/>
        </authorList>
    </citation>
    <scope>NUCLEOTIDE SEQUENCE [LARGE SCALE GENOMIC DNA]</scope>
    <source>
        <strain evidence="13">BAFB</strain>
    </source>
</reference>
<dbReference type="OrthoDB" id="9066401at2"/>
<dbReference type="RefSeq" id="WP_045547905.1">
    <property type="nucleotide sequence ID" value="NZ_JZDQ02000002.1"/>
</dbReference>
<dbReference type="Gene3D" id="1.20.1250.20">
    <property type="entry name" value="MFS general substrate transporter like domains"/>
    <property type="match status" value="2"/>
</dbReference>
<dbReference type="FunFam" id="1.20.1250.20:FF:000001">
    <property type="entry name" value="Dicarboxylate MFS transporter"/>
    <property type="match status" value="1"/>
</dbReference>
<dbReference type="Proteomes" id="UP000033772">
    <property type="component" value="Unassembled WGS sequence"/>
</dbReference>
<dbReference type="GO" id="GO:0015293">
    <property type="term" value="F:symporter activity"/>
    <property type="evidence" value="ECO:0007669"/>
    <property type="project" value="UniProtKB-KW"/>
</dbReference>
<comment type="caution">
    <text evidence="13">The sequence shown here is derived from an EMBL/GenBank/DDBJ whole genome shotgun (WGS) entry which is preliminary data.</text>
</comment>
<dbReference type="InterPro" id="IPR036259">
    <property type="entry name" value="MFS_trans_sf"/>
</dbReference>
<evidence type="ECO:0000256" key="4">
    <source>
        <dbReference type="ARBA" id="ARBA00022475"/>
    </source>
</evidence>
<evidence type="ECO:0000259" key="12">
    <source>
        <dbReference type="PROSITE" id="PS50850"/>
    </source>
</evidence>
<evidence type="ECO:0000256" key="2">
    <source>
        <dbReference type="ARBA" id="ARBA00008240"/>
    </source>
</evidence>
<dbReference type="GO" id="GO:0005886">
    <property type="term" value="C:plasma membrane"/>
    <property type="evidence" value="ECO:0007669"/>
    <property type="project" value="UniProtKB-SubCell"/>
</dbReference>
<evidence type="ECO:0000256" key="11">
    <source>
        <dbReference type="SAM" id="Phobius"/>
    </source>
</evidence>
<feature type="transmembrane region" description="Helical" evidence="11">
    <location>
        <begin position="310"/>
        <end position="329"/>
    </location>
</feature>
<evidence type="ECO:0000256" key="8">
    <source>
        <dbReference type="ARBA" id="ARBA00023136"/>
    </source>
</evidence>
<evidence type="ECO:0000256" key="6">
    <source>
        <dbReference type="ARBA" id="ARBA00022847"/>
    </source>
</evidence>
<proteinExistence type="inferred from homology"/>
<name>A0A1J4NAI5_9ACTN</name>
<comment type="subcellular location">
    <subcellularLocation>
        <location evidence="1">Cell membrane</location>
        <topology evidence="1">Multi-pass membrane protein</topology>
    </subcellularLocation>
</comment>
<gene>
    <name evidence="13" type="ORF">UG56_001645</name>
</gene>
<evidence type="ECO:0000256" key="7">
    <source>
        <dbReference type="ARBA" id="ARBA00022989"/>
    </source>
</evidence>
<feature type="transmembrane region" description="Helical" evidence="11">
    <location>
        <begin position="119"/>
        <end position="144"/>
    </location>
</feature>